<proteinExistence type="inferred from homology"/>
<keyword evidence="2" id="KW-0560">Oxidoreductase</keyword>
<reference evidence="2 3" key="1">
    <citation type="journal article" date="2012" name="Extremophiles">
        <title>Thermotomaculum hydrothermale gen. nov., sp. nov., a novel heterotrophic thermophile within the phylum Acidobacteria from a deep-sea hydrothermal vent chimney in the Southern Okinawa Trough.</title>
        <authorList>
            <person name="Izumi H."/>
            <person name="Nunoura T."/>
            <person name="Miyazaki M."/>
            <person name="Mino S."/>
            <person name="Toki T."/>
            <person name="Takai K."/>
            <person name="Sako Y."/>
            <person name="Sawabe T."/>
            <person name="Nakagawa S."/>
        </authorList>
    </citation>
    <scope>NUCLEOTIDE SEQUENCE [LARGE SCALE GENOMIC DNA]</scope>
    <source>
        <strain evidence="2 3">AC55</strain>
    </source>
</reference>
<dbReference type="Pfam" id="PF13561">
    <property type="entry name" value="adh_short_C2"/>
    <property type="match status" value="1"/>
</dbReference>
<dbReference type="FunFam" id="3.40.50.720:FF:000084">
    <property type="entry name" value="Short-chain dehydrogenase reductase"/>
    <property type="match status" value="1"/>
</dbReference>
<accession>A0A7R6SXH1</accession>
<name>A0A7R6SXH1_9BACT</name>
<dbReference type="Proteomes" id="UP000595564">
    <property type="component" value="Chromosome"/>
</dbReference>
<protein>
    <submittedName>
        <fullName evidence="2">3-oxoacyl-[acyl-carrier protein] reductase</fullName>
        <ecNumber evidence="2">1.1.1.100</ecNumber>
    </submittedName>
</protein>
<dbReference type="EMBL" id="AP017470">
    <property type="protein sequence ID" value="BBB31784.1"/>
    <property type="molecule type" value="Genomic_DNA"/>
</dbReference>
<dbReference type="GO" id="GO:0004316">
    <property type="term" value="F:3-oxoacyl-[acyl-carrier-protein] reductase (NADPH) activity"/>
    <property type="evidence" value="ECO:0007669"/>
    <property type="project" value="UniProtKB-EC"/>
</dbReference>
<evidence type="ECO:0000256" key="1">
    <source>
        <dbReference type="ARBA" id="ARBA00006484"/>
    </source>
</evidence>
<dbReference type="InterPro" id="IPR002347">
    <property type="entry name" value="SDR_fam"/>
</dbReference>
<dbReference type="AlphaFoldDB" id="A0A7R6SXH1"/>
<keyword evidence="3" id="KW-1185">Reference proteome</keyword>
<gene>
    <name evidence="2" type="ORF">TTHT_0141</name>
</gene>
<dbReference type="PANTHER" id="PTHR42879">
    <property type="entry name" value="3-OXOACYL-(ACYL-CARRIER-PROTEIN) REDUCTASE"/>
    <property type="match status" value="1"/>
</dbReference>
<dbReference type="PANTHER" id="PTHR42879:SF2">
    <property type="entry name" value="3-OXOACYL-[ACYL-CARRIER-PROTEIN] REDUCTASE FABG"/>
    <property type="match status" value="1"/>
</dbReference>
<dbReference type="PRINTS" id="PR00080">
    <property type="entry name" value="SDRFAMILY"/>
</dbReference>
<sequence length="248" mass="27034">MFDFNGKTAIVTGGTRGIGLETSRLFAKFGANVVASYRSNDKAAQKLKDEFSNIEVFKGDISEVETAKSLVSFAYSKFGRVDILVNNAGIWDYLYAGSFDYKVWDNMIKNNLRSVYLVTDYLVSKWLKDETKGRIVHVSSTAGQRGEAEHSHYAATKGAIIAYTKSLSSELAPKGIITNCVAPGWVDTELNEKPFAGDGKEKIRKTIPIGRIPEPVEIAWPIVFLASDLASAVCGEIFNVNGGSVLCG</sequence>
<evidence type="ECO:0000313" key="3">
    <source>
        <dbReference type="Proteomes" id="UP000595564"/>
    </source>
</evidence>
<organism evidence="2 3">
    <name type="scientific">Thermotomaculum hydrothermale</name>
    <dbReference type="NCBI Taxonomy" id="981385"/>
    <lineage>
        <taxon>Bacteria</taxon>
        <taxon>Pseudomonadati</taxon>
        <taxon>Acidobacteriota</taxon>
        <taxon>Holophagae</taxon>
        <taxon>Thermotomaculales</taxon>
        <taxon>Thermotomaculaceae</taxon>
        <taxon>Thermotomaculum</taxon>
    </lineage>
</organism>
<dbReference type="InterPro" id="IPR020904">
    <property type="entry name" value="Sc_DH/Rdtase_CS"/>
</dbReference>
<dbReference type="EC" id="1.1.1.100" evidence="2"/>
<dbReference type="CDD" id="cd05233">
    <property type="entry name" value="SDR_c"/>
    <property type="match status" value="1"/>
</dbReference>
<dbReference type="Gene3D" id="3.40.50.720">
    <property type="entry name" value="NAD(P)-binding Rossmann-like Domain"/>
    <property type="match status" value="1"/>
</dbReference>
<dbReference type="InterPro" id="IPR050259">
    <property type="entry name" value="SDR"/>
</dbReference>
<dbReference type="KEGG" id="thyd:TTHT_0141"/>
<dbReference type="RefSeq" id="WP_201328115.1">
    <property type="nucleotide sequence ID" value="NZ_AP017470.1"/>
</dbReference>
<dbReference type="InterPro" id="IPR036291">
    <property type="entry name" value="NAD(P)-bd_dom_sf"/>
</dbReference>
<dbReference type="PRINTS" id="PR00081">
    <property type="entry name" value="GDHRDH"/>
</dbReference>
<comment type="similarity">
    <text evidence="1">Belongs to the short-chain dehydrogenases/reductases (SDR) family.</text>
</comment>
<dbReference type="PROSITE" id="PS00061">
    <property type="entry name" value="ADH_SHORT"/>
    <property type="match status" value="1"/>
</dbReference>
<evidence type="ECO:0000313" key="2">
    <source>
        <dbReference type="EMBL" id="BBB31784.1"/>
    </source>
</evidence>
<dbReference type="SUPFAM" id="SSF51735">
    <property type="entry name" value="NAD(P)-binding Rossmann-fold domains"/>
    <property type="match status" value="1"/>
</dbReference>
<dbReference type="GO" id="GO:0032787">
    <property type="term" value="P:monocarboxylic acid metabolic process"/>
    <property type="evidence" value="ECO:0007669"/>
    <property type="project" value="UniProtKB-ARBA"/>
</dbReference>